<dbReference type="RefSeq" id="WP_074764802.1">
    <property type="nucleotide sequence ID" value="NZ_FNKP01000001.1"/>
</dbReference>
<dbReference type="EMBL" id="FNKP01000001">
    <property type="protein sequence ID" value="SDQ71902.1"/>
    <property type="molecule type" value="Genomic_DNA"/>
</dbReference>
<dbReference type="OrthoDB" id="6444713at2"/>
<dbReference type="Proteomes" id="UP000183487">
    <property type="component" value="Unassembled WGS sequence"/>
</dbReference>
<keyword evidence="1" id="KW-0472">Membrane</keyword>
<accession>A0A1H1D642</accession>
<organism evidence="2 3">
    <name type="scientific">Paraburkholderia fungorum</name>
    <dbReference type="NCBI Taxonomy" id="134537"/>
    <lineage>
        <taxon>Bacteria</taxon>
        <taxon>Pseudomonadati</taxon>
        <taxon>Pseudomonadota</taxon>
        <taxon>Betaproteobacteria</taxon>
        <taxon>Burkholderiales</taxon>
        <taxon>Burkholderiaceae</taxon>
        <taxon>Paraburkholderia</taxon>
    </lineage>
</organism>
<keyword evidence="1" id="KW-0812">Transmembrane</keyword>
<keyword evidence="1" id="KW-1133">Transmembrane helix</keyword>
<keyword evidence="3" id="KW-1185">Reference proteome</keyword>
<proteinExistence type="predicted"/>
<feature type="transmembrane region" description="Helical" evidence="1">
    <location>
        <begin position="68"/>
        <end position="93"/>
    </location>
</feature>
<protein>
    <recommendedName>
        <fullName evidence="4">DUF898 domain-containing protein</fullName>
    </recommendedName>
</protein>
<dbReference type="Pfam" id="PF20403">
    <property type="entry name" value="DUF6693"/>
    <property type="match status" value="1"/>
</dbReference>
<dbReference type="AlphaFoldDB" id="A0A1H1D642"/>
<evidence type="ECO:0008006" key="4">
    <source>
        <dbReference type="Google" id="ProtNLM"/>
    </source>
</evidence>
<name>A0A1H1D642_9BURK</name>
<sequence>MHTSVLKSDLSVGDIIGHAVIWILLSIVTFGLALFVFPYYMARFIISRTLVMDASGARIGRLECTIDLASIIGNIIIWAIISVLTLGLGYLVFMYKIYAHCLNHTRITTA</sequence>
<dbReference type="InterPro" id="IPR046515">
    <property type="entry name" value="DUF6693"/>
</dbReference>
<evidence type="ECO:0000313" key="2">
    <source>
        <dbReference type="EMBL" id="SDQ71902.1"/>
    </source>
</evidence>
<evidence type="ECO:0000256" key="1">
    <source>
        <dbReference type="SAM" id="Phobius"/>
    </source>
</evidence>
<gene>
    <name evidence="2" type="ORF">SAMN05443245_2481</name>
</gene>
<feature type="transmembrane region" description="Helical" evidence="1">
    <location>
        <begin position="20"/>
        <end position="42"/>
    </location>
</feature>
<reference evidence="3" key="1">
    <citation type="submission" date="2016-10" db="EMBL/GenBank/DDBJ databases">
        <authorList>
            <person name="Varghese N."/>
        </authorList>
    </citation>
    <scope>NUCLEOTIDE SEQUENCE [LARGE SCALE GENOMIC DNA]</scope>
    <source>
        <strain evidence="3">GAS106B</strain>
    </source>
</reference>
<evidence type="ECO:0000313" key="3">
    <source>
        <dbReference type="Proteomes" id="UP000183487"/>
    </source>
</evidence>